<dbReference type="Proteomes" id="UP000677812">
    <property type="component" value="Unassembled WGS sequence"/>
</dbReference>
<keyword evidence="2" id="KW-0732">Signal</keyword>
<evidence type="ECO:0000313" key="3">
    <source>
        <dbReference type="EMBL" id="MBR0558973.1"/>
    </source>
</evidence>
<comment type="caution">
    <text evidence="3">The sequence shown here is derived from an EMBL/GenBank/DDBJ whole genome shotgun (WGS) entry which is preliminary data.</text>
</comment>
<feature type="region of interest" description="Disordered" evidence="1">
    <location>
        <begin position="73"/>
        <end position="125"/>
    </location>
</feature>
<name>A0ABS5E4Z7_9PROT</name>
<gene>
    <name evidence="3" type="ORF">KB213_02710</name>
</gene>
<keyword evidence="4" id="KW-1185">Reference proteome</keyword>
<accession>A0ABS5E4Z7</accession>
<sequence>MNRTLRGVLLLTALTTASPALAEPGGCLKYGAAGAVGGHLVKHGVLGAIGGCVAGMYTRHQYRKSLAEKAALWDKEHPASPDQKASWWQSHHDSSSVKQKAAWYDAEHPDTGSSNQQPAAAAPQR</sequence>
<feature type="compositionally biased region" description="Low complexity" evidence="1">
    <location>
        <begin position="116"/>
        <end position="125"/>
    </location>
</feature>
<feature type="signal peptide" evidence="2">
    <location>
        <begin position="1"/>
        <end position="22"/>
    </location>
</feature>
<reference evidence="3 4" key="1">
    <citation type="submission" date="2021-04" db="EMBL/GenBank/DDBJ databases">
        <title>The complete genome sequence of Neokomagataea sp. TBRC 2177.</title>
        <authorList>
            <person name="Charoenyingcharoen P."/>
            <person name="Yukphan P."/>
        </authorList>
    </citation>
    <scope>NUCLEOTIDE SEQUENCE [LARGE SCALE GENOMIC DNA]</scope>
    <source>
        <strain evidence="3 4">TBRC 2177</strain>
    </source>
</reference>
<evidence type="ECO:0000256" key="1">
    <source>
        <dbReference type="SAM" id="MobiDB-lite"/>
    </source>
</evidence>
<evidence type="ECO:0000313" key="4">
    <source>
        <dbReference type="Proteomes" id="UP000677812"/>
    </source>
</evidence>
<organism evidence="3 4">
    <name type="scientific">Neokomagataea anthophila</name>
    <dbReference type="NCBI Taxonomy" id="2826925"/>
    <lineage>
        <taxon>Bacteria</taxon>
        <taxon>Pseudomonadati</taxon>
        <taxon>Pseudomonadota</taxon>
        <taxon>Alphaproteobacteria</taxon>
        <taxon>Acetobacterales</taxon>
        <taxon>Acetobacteraceae</taxon>
        <taxon>Neokomagataea</taxon>
    </lineage>
</organism>
<dbReference type="EMBL" id="JAGRQH010000001">
    <property type="protein sequence ID" value="MBR0558973.1"/>
    <property type="molecule type" value="Genomic_DNA"/>
</dbReference>
<feature type="chain" id="PRO_5047251674" evidence="2">
    <location>
        <begin position="23"/>
        <end position="125"/>
    </location>
</feature>
<evidence type="ECO:0000256" key="2">
    <source>
        <dbReference type="SAM" id="SignalP"/>
    </source>
</evidence>
<proteinExistence type="predicted"/>
<protein>
    <submittedName>
        <fullName evidence="3">Uncharacterized protein</fullName>
    </submittedName>
</protein>
<dbReference type="RefSeq" id="WP_211680506.1">
    <property type="nucleotide sequence ID" value="NZ_JAGRQH010000001.1"/>
</dbReference>